<dbReference type="SUPFAM" id="SSF56502">
    <property type="entry name" value="gp120 core"/>
    <property type="match status" value="1"/>
</dbReference>
<sequence length="146" mass="16800">FQLNYCLNGTSSRRKIVIRISRSGQTMPKNNSTSSRPCRNCVYTGPAIILGKVWRIGQDKHSMQQETNRRYKTSTLNISEKKWECYFTKGKCRNYVNTSLVVKQSAFSSHPQEGPLEITTHSFNCRGRIFLLHPSKLVKNPTWLMG</sequence>
<gene>
    <name evidence="1" type="primary">env</name>
</gene>
<feature type="non-terminal residue" evidence="1">
    <location>
        <position position="146"/>
    </location>
</feature>
<keyword evidence="1" id="KW-0261">Viral envelope protein</keyword>
<accession>Q58GQ3</accession>
<feature type="non-terminal residue" evidence="1">
    <location>
        <position position="1"/>
    </location>
</feature>
<organismHost>
    <name type="scientific">Homo sapiens</name>
    <name type="common">Human</name>
    <dbReference type="NCBI Taxonomy" id="9606"/>
</organismHost>
<reference evidence="1" key="1">
    <citation type="submission" date="2005-03" db="EMBL/GenBank/DDBJ databases">
        <title>Genetic Diversity of HIV-1 Subtypes Circulating in Northern Kenya.</title>
        <authorList>
            <person name="Khamadi S.A."/>
            <person name="Ochieng W."/>
            <person name="Lihana R.W."/>
            <person name="Kiptoo M.K."/>
            <person name="Kinyua J.G."/>
            <person name="Lagat N."/>
            <person name="Muriuki J."/>
            <person name="Mwangi J."/>
            <person name="Pelle R."/>
            <person name="Muigai A."/>
            <person name="Carter J."/>
            <person name="Yamada R."/>
            <person name="Mpoke S."/>
        </authorList>
    </citation>
    <scope>NUCLEOTIDE SEQUENCE</scope>
    <source>
        <strain evidence="1">TLHC012</strain>
    </source>
</reference>
<dbReference type="GO" id="GO:0019031">
    <property type="term" value="C:viral envelope"/>
    <property type="evidence" value="ECO:0007669"/>
    <property type="project" value="UniProtKB-KW"/>
</dbReference>
<name>Q58GQ3_HV1</name>
<dbReference type="Gene3D" id="2.170.40.20">
    <property type="entry name" value="Human immunodeficiency virus 1, Gp160, envelope glycoprotein"/>
    <property type="match status" value="1"/>
</dbReference>
<protein>
    <submittedName>
        <fullName evidence="1">Envelope glycoprotein</fullName>
    </submittedName>
</protein>
<organism evidence="1">
    <name type="scientific">Human immunodeficiency virus type 1</name>
    <name type="common">HIV-1</name>
    <dbReference type="NCBI Taxonomy" id="11676"/>
    <lineage>
        <taxon>Viruses</taxon>
        <taxon>Riboviria</taxon>
        <taxon>Pararnavirae</taxon>
        <taxon>Artverviricota</taxon>
        <taxon>Revtraviricetes</taxon>
        <taxon>Ortervirales</taxon>
        <taxon>Retroviridae</taxon>
        <taxon>Orthoretrovirinae</taxon>
        <taxon>Lentivirus</taxon>
        <taxon>Lentivirus humimdef1</taxon>
    </lineage>
</organism>
<proteinExistence type="predicted"/>
<dbReference type="EMBL" id="AY952802">
    <property type="protein sequence ID" value="AAX55839.1"/>
    <property type="molecule type" value="Genomic_DNA"/>
</dbReference>
<evidence type="ECO:0000313" key="1">
    <source>
        <dbReference type="EMBL" id="AAX55839.1"/>
    </source>
</evidence>
<dbReference type="InterPro" id="IPR036377">
    <property type="entry name" value="Gp120_core_sf"/>
</dbReference>
<keyword evidence="1" id="KW-0946">Virion</keyword>